<dbReference type="CDD" id="cd00293">
    <property type="entry name" value="USP-like"/>
    <property type="match status" value="1"/>
</dbReference>
<dbReference type="InterPro" id="IPR006015">
    <property type="entry name" value="Universal_stress_UspA"/>
</dbReference>
<reference evidence="2" key="1">
    <citation type="journal article" date="2014" name="Genome Biol. Evol.">
        <title>Pangenome evidence for extensive interdomain horizontal transfer affecting lineage core and shell genes in uncultured planktonic thaumarchaeota and euryarchaeota.</title>
        <authorList>
            <person name="Deschamps P."/>
            <person name="Zivanovic Y."/>
            <person name="Moreira D."/>
            <person name="Rodriguez-Valera F."/>
            <person name="Lopez-Garcia P."/>
        </authorList>
    </citation>
    <scope>NUCLEOTIDE SEQUENCE</scope>
</reference>
<proteinExistence type="predicted"/>
<dbReference type="EMBL" id="KF900807">
    <property type="protein sequence ID" value="AIF07608.1"/>
    <property type="molecule type" value="Genomic_DNA"/>
</dbReference>
<evidence type="ECO:0000259" key="1">
    <source>
        <dbReference type="Pfam" id="PF00582"/>
    </source>
</evidence>
<dbReference type="InterPro" id="IPR006016">
    <property type="entry name" value="UspA"/>
</dbReference>
<feature type="domain" description="UspA" evidence="1">
    <location>
        <begin position="1"/>
        <end position="136"/>
    </location>
</feature>
<dbReference type="SUPFAM" id="SSF52402">
    <property type="entry name" value="Adenine nucleotide alpha hydrolases-like"/>
    <property type="match status" value="1"/>
</dbReference>
<dbReference type="PRINTS" id="PR01438">
    <property type="entry name" value="UNVRSLSTRESS"/>
</dbReference>
<name>A0A075H0W4_9EURY</name>
<organism evidence="2">
    <name type="scientific">uncultured marine group II/III euryarchaeote KM3_205_C10</name>
    <dbReference type="NCBI Taxonomy" id="1456424"/>
    <lineage>
        <taxon>Archaea</taxon>
        <taxon>Methanobacteriati</taxon>
        <taxon>Methanobacteriota</taxon>
        <taxon>environmental samples</taxon>
    </lineage>
</organism>
<dbReference type="Gene3D" id="3.40.50.12370">
    <property type="match status" value="1"/>
</dbReference>
<evidence type="ECO:0000313" key="2">
    <source>
        <dbReference type="EMBL" id="AIF07608.1"/>
    </source>
</evidence>
<sequence>MFSKLLLPLDPSKRLKAATDYSLTLARRLKLPLVAAYIANPAKTGAGSELQDPEKCFFPLGERELKRFAASVSDVEMEPLLRCGERNVVLAHMVAEEQAGDTLVLGPFRSRLTRFFTGSEVERILEDVQCHAFVVRHEQPLPGPGGPALVAFDGPLLPERAMQLVEQLARTFGCDLELLHLGEDMHGGAAALDDAVQELRGKLGGEFHVTSTIAPLRGLWRRNLAVTNRTIAAEGARLVVLPDIEDAVSVALLHELVLDAHRPVCVLR</sequence>
<protein>
    <recommendedName>
        <fullName evidence="1">UspA domain-containing protein</fullName>
    </recommendedName>
</protein>
<accession>A0A075H0W4</accession>
<dbReference type="Pfam" id="PF00582">
    <property type="entry name" value="Usp"/>
    <property type="match status" value="1"/>
</dbReference>
<dbReference type="AlphaFoldDB" id="A0A075H0W4"/>